<name>A0A0A9D019_ARUDO</name>
<proteinExistence type="predicted"/>
<accession>A0A0A9D019</accession>
<organism evidence="1">
    <name type="scientific">Arundo donax</name>
    <name type="common">Giant reed</name>
    <name type="synonym">Donax arundinaceus</name>
    <dbReference type="NCBI Taxonomy" id="35708"/>
    <lineage>
        <taxon>Eukaryota</taxon>
        <taxon>Viridiplantae</taxon>
        <taxon>Streptophyta</taxon>
        <taxon>Embryophyta</taxon>
        <taxon>Tracheophyta</taxon>
        <taxon>Spermatophyta</taxon>
        <taxon>Magnoliopsida</taxon>
        <taxon>Liliopsida</taxon>
        <taxon>Poales</taxon>
        <taxon>Poaceae</taxon>
        <taxon>PACMAD clade</taxon>
        <taxon>Arundinoideae</taxon>
        <taxon>Arundineae</taxon>
        <taxon>Arundo</taxon>
    </lineage>
</organism>
<protein>
    <submittedName>
        <fullName evidence="1">Uncharacterized protein</fullName>
    </submittedName>
</protein>
<dbReference type="EMBL" id="GBRH01216744">
    <property type="protein sequence ID" value="JAD81151.1"/>
    <property type="molecule type" value="Transcribed_RNA"/>
</dbReference>
<sequence length="76" mass="8173">MIDLTVWSHSIQKPIVLFKGQALLAVSVLITLVTDNCNNSLPGSPWSCDWEEPQQLGVLNSVCLQAPHVALAYAGA</sequence>
<dbReference type="AlphaFoldDB" id="A0A0A9D019"/>
<reference evidence="1" key="2">
    <citation type="journal article" date="2015" name="Data Brief">
        <title>Shoot transcriptome of the giant reed, Arundo donax.</title>
        <authorList>
            <person name="Barrero R.A."/>
            <person name="Guerrero F.D."/>
            <person name="Moolhuijzen P."/>
            <person name="Goolsby J.A."/>
            <person name="Tidwell J."/>
            <person name="Bellgard S.E."/>
            <person name="Bellgard M.I."/>
        </authorList>
    </citation>
    <scope>NUCLEOTIDE SEQUENCE</scope>
    <source>
        <tissue evidence="1">Shoot tissue taken approximately 20 cm above the soil surface</tissue>
    </source>
</reference>
<reference evidence="1" key="1">
    <citation type="submission" date="2014-09" db="EMBL/GenBank/DDBJ databases">
        <authorList>
            <person name="Magalhaes I.L.F."/>
            <person name="Oliveira U."/>
            <person name="Santos F.R."/>
            <person name="Vidigal T.H.D.A."/>
            <person name="Brescovit A.D."/>
            <person name="Santos A.J."/>
        </authorList>
    </citation>
    <scope>NUCLEOTIDE SEQUENCE</scope>
    <source>
        <tissue evidence="1">Shoot tissue taken approximately 20 cm above the soil surface</tissue>
    </source>
</reference>
<evidence type="ECO:0000313" key="1">
    <source>
        <dbReference type="EMBL" id="JAD81151.1"/>
    </source>
</evidence>